<evidence type="ECO:0000256" key="2">
    <source>
        <dbReference type="ARBA" id="ARBA00022679"/>
    </source>
</evidence>
<dbReference type="AlphaFoldDB" id="A0A7S1YTR1"/>
<dbReference type="Gene3D" id="2.60.120.330">
    <property type="entry name" value="B-lactam Antibiotic, Isopenicillin N Synthase, Chain"/>
    <property type="match status" value="1"/>
</dbReference>
<evidence type="ECO:0000256" key="3">
    <source>
        <dbReference type="ARBA" id="ARBA00023180"/>
    </source>
</evidence>
<dbReference type="EMBL" id="HBGN01008388">
    <property type="protein sequence ID" value="CAD9319351.1"/>
    <property type="molecule type" value="Transcribed_RNA"/>
</dbReference>
<dbReference type="InterPro" id="IPR007803">
    <property type="entry name" value="Asp/Arg/Pro-Hydrxlase"/>
</dbReference>
<protein>
    <recommendedName>
        <fullName evidence="9">Aspartyl/asparaginy/proline hydroxylase domain-containing protein</fullName>
    </recommendedName>
</protein>
<evidence type="ECO:0000256" key="4">
    <source>
        <dbReference type="PIRSR" id="PIRSR637359-1"/>
    </source>
</evidence>
<comment type="similarity">
    <text evidence="1">Belongs to the aspartyl/asparaginyl beta-hydroxylase family.</text>
</comment>
<evidence type="ECO:0000259" key="6">
    <source>
        <dbReference type="Pfam" id="PF00685"/>
    </source>
</evidence>
<evidence type="ECO:0000259" key="7">
    <source>
        <dbReference type="Pfam" id="PF05118"/>
    </source>
</evidence>
<keyword evidence="3" id="KW-0325">Glycoprotein</keyword>
<dbReference type="Pfam" id="PF00685">
    <property type="entry name" value="Sulfotransfer_1"/>
    <property type="match status" value="1"/>
</dbReference>
<feature type="binding site" evidence="5">
    <location>
        <position position="462"/>
    </location>
    <ligand>
        <name>3'-phosphoadenylyl sulfate</name>
        <dbReference type="ChEBI" id="CHEBI:58339"/>
    </ligand>
</feature>
<dbReference type="InterPro" id="IPR027443">
    <property type="entry name" value="IPNS-like_sf"/>
</dbReference>
<dbReference type="Pfam" id="PF05118">
    <property type="entry name" value="Asp_Arg_Hydrox"/>
    <property type="match status" value="1"/>
</dbReference>
<dbReference type="Gene3D" id="3.40.50.300">
    <property type="entry name" value="P-loop containing nucleotide triphosphate hydrolases"/>
    <property type="match status" value="1"/>
</dbReference>
<dbReference type="GO" id="GO:0008146">
    <property type="term" value="F:sulfotransferase activity"/>
    <property type="evidence" value="ECO:0007669"/>
    <property type="project" value="InterPro"/>
</dbReference>
<accession>A0A7S1YTR1</accession>
<dbReference type="SUPFAM" id="SSF51197">
    <property type="entry name" value="Clavaminate synthase-like"/>
    <property type="match status" value="1"/>
</dbReference>
<dbReference type="InterPro" id="IPR037359">
    <property type="entry name" value="NST/OST"/>
</dbReference>
<dbReference type="InterPro" id="IPR027417">
    <property type="entry name" value="P-loop_NTPase"/>
</dbReference>
<feature type="binding site" evidence="5">
    <location>
        <position position="470"/>
    </location>
    <ligand>
        <name>3'-phosphoadenylyl sulfate</name>
        <dbReference type="ChEBI" id="CHEBI:58339"/>
    </ligand>
</feature>
<evidence type="ECO:0000256" key="1">
    <source>
        <dbReference type="ARBA" id="ARBA00007730"/>
    </source>
</evidence>
<dbReference type="SUPFAM" id="SSF52540">
    <property type="entry name" value="P-loop containing nucleoside triphosphate hydrolases"/>
    <property type="match status" value="1"/>
</dbReference>
<evidence type="ECO:0008006" key="9">
    <source>
        <dbReference type="Google" id="ProtNLM"/>
    </source>
</evidence>
<name>A0A7S1YTR1_9STRA</name>
<feature type="domain" description="Sulfotransferase" evidence="6">
    <location>
        <begin position="360"/>
        <end position="628"/>
    </location>
</feature>
<evidence type="ECO:0000256" key="5">
    <source>
        <dbReference type="PIRSR" id="PIRSR637359-2"/>
    </source>
</evidence>
<dbReference type="PANTHER" id="PTHR10605:SF56">
    <property type="entry name" value="BIFUNCTIONAL HEPARAN SULFATE N-DEACETYLASE_N-SULFOTRANSFERASE"/>
    <property type="match status" value="1"/>
</dbReference>
<sequence length="663" mass="76451">MSTSKDEIKQQHLLAEKIVSTNSKPCAPLVNRGEIPLTWKQHPTVNDPFYAEQKAKEEGGEEKKETTSDNVVSMNEIDITLHECKINDQHDPACCISSRGVVDVSPLAALVEEGHNDDAPPPPSKTRNNKTAIAATNKIKSITNLWDVNNAKINNVQITRPAHDAWGIKKIALIFCDDFLHNVYEMPWWHDVSTTKSMSAQKQPKLTVADQMRKAFEPILDALNIKPNRLVRCLFAAMPPGATIPTHHDTGLWVRHTHRVHIPIIVEDPNCILFQCGPTEDTMIRVACVPGHVFEMNNQAKHGVSNCDPTEHRVHVILDYVDEDFVIPNRIKLQANETLLQTRRSIDRTLDAGKRPTPSYFILGAQKSGTTSLYDYLNQHPLIVRAKRRETHCLDWRWDDSLKTTKARQEHCLSFFYAKELHKHPSLLTGDSTPSYLLDSKQCIERMKEVFPHDLRFFVCCRDPVKRARSQFAMVTSLDGTPEQIKARGKEWLNKTFEDVVLHDIQNMKEDGLIPYWNMETQTIDLDIFHSFIDTKEENDAWLKYLKRIPMDTGSHSLISRGLYALQIKPWIKAYDMEQFCFFKLEDWKKEDGVKRCVQRAFDHLGLPQFEVEDESAKNTRSYEFKEEDVGKMLQRFYEPHNGRLCKILDGEEWKDPWPYNSE</sequence>
<gene>
    <name evidence="8" type="ORF">DBRI1063_LOCUS5365</name>
</gene>
<dbReference type="InterPro" id="IPR000863">
    <property type="entry name" value="Sulfotransferase_dom"/>
</dbReference>
<reference evidence="8" key="1">
    <citation type="submission" date="2021-01" db="EMBL/GenBank/DDBJ databases">
        <authorList>
            <person name="Corre E."/>
            <person name="Pelletier E."/>
            <person name="Niang G."/>
            <person name="Scheremetjew M."/>
            <person name="Finn R."/>
            <person name="Kale V."/>
            <person name="Holt S."/>
            <person name="Cochrane G."/>
            <person name="Meng A."/>
            <person name="Brown T."/>
            <person name="Cohen L."/>
        </authorList>
    </citation>
    <scope>NUCLEOTIDE SEQUENCE</scope>
    <source>
        <strain evidence="8">Pop2</strain>
    </source>
</reference>
<keyword evidence="2" id="KW-0808">Transferase</keyword>
<organism evidence="8">
    <name type="scientific">Ditylum brightwellii</name>
    <dbReference type="NCBI Taxonomy" id="49249"/>
    <lineage>
        <taxon>Eukaryota</taxon>
        <taxon>Sar</taxon>
        <taxon>Stramenopiles</taxon>
        <taxon>Ochrophyta</taxon>
        <taxon>Bacillariophyta</taxon>
        <taxon>Mediophyceae</taxon>
        <taxon>Lithodesmiophycidae</taxon>
        <taxon>Lithodesmiales</taxon>
        <taxon>Lithodesmiaceae</taxon>
        <taxon>Ditylum</taxon>
    </lineage>
</organism>
<feature type="domain" description="Aspartyl/asparaginy/proline hydroxylase" evidence="7">
    <location>
        <begin position="223"/>
        <end position="321"/>
    </location>
</feature>
<proteinExistence type="inferred from homology"/>
<feature type="active site" description="For sulfotransferase activity" evidence="4">
    <location>
        <position position="367"/>
    </location>
</feature>
<evidence type="ECO:0000313" key="8">
    <source>
        <dbReference type="EMBL" id="CAD9319351.1"/>
    </source>
</evidence>
<dbReference type="PANTHER" id="PTHR10605">
    <property type="entry name" value="HEPARAN SULFATE SULFOTRANSFERASE"/>
    <property type="match status" value="1"/>
</dbReference>